<dbReference type="AlphaFoldDB" id="A0AB36TET2"/>
<dbReference type="EMBL" id="PDBW01000001">
    <property type="protein sequence ID" value="PFH01710.1"/>
    <property type="molecule type" value="Genomic_DNA"/>
</dbReference>
<proteinExistence type="predicted"/>
<feature type="transmembrane region" description="Helical" evidence="1">
    <location>
        <begin position="18"/>
        <end position="36"/>
    </location>
</feature>
<dbReference type="Pfam" id="PF19601">
    <property type="entry name" value="DUF6106"/>
    <property type="match status" value="1"/>
</dbReference>
<keyword evidence="1" id="KW-1133">Transmembrane helix</keyword>
<dbReference type="GeneID" id="35804507"/>
<sequence>MDIFVEKLVKKKLDGNDMLIIGGSIALAVVVISAIILFLGPYGASLILCLAVVYLTYMVISSRRIEYEYAFTNGELDIDKIVNKRKRENLISANCREFEIFAKADSDKISKYLEEIEDRIMAVSSLDSEDIYVFVAKKKIDEDEDRTKSKRVLVFFEPNEKMLKSIRLMIPGKVFE</sequence>
<dbReference type="RefSeq" id="WP_003514599.1">
    <property type="nucleotide sequence ID" value="NZ_CP013828.1"/>
</dbReference>
<dbReference type="Proteomes" id="UP000223596">
    <property type="component" value="Unassembled WGS sequence"/>
</dbReference>
<dbReference type="InterPro" id="IPR046088">
    <property type="entry name" value="DUF6106"/>
</dbReference>
<keyword evidence="1" id="KW-0472">Membrane</keyword>
<name>A0AB36TET2_ACETH</name>
<reference evidence="2 3" key="1">
    <citation type="submission" date="2017-09" db="EMBL/GenBank/DDBJ databases">
        <title>Evaluation of Pacific Biosciences Sequencing Technology to Finishing C. thermocellum Genome Sequences.</title>
        <authorList>
            <person name="Brown S."/>
        </authorList>
    </citation>
    <scope>NUCLEOTIDE SEQUENCE [LARGE SCALE GENOMIC DNA]</scope>
    <source>
        <strain evidence="2 3">AD2</strain>
    </source>
</reference>
<comment type="caution">
    <text evidence="2">The sequence shown here is derived from an EMBL/GenBank/DDBJ whole genome shotgun (WGS) entry which is preliminary data.</text>
</comment>
<gene>
    <name evidence="2" type="ORF">M972_11449</name>
</gene>
<accession>A0AB36TET2</accession>
<keyword evidence="1" id="KW-0812">Transmembrane</keyword>
<protein>
    <submittedName>
        <fullName evidence="2">Uncharacterized protein</fullName>
    </submittedName>
</protein>
<evidence type="ECO:0000313" key="3">
    <source>
        <dbReference type="Proteomes" id="UP000223596"/>
    </source>
</evidence>
<evidence type="ECO:0000313" key="2">
    <source>
        <dbReference type="EMBL" id="PFH01710.1"/>
    </source>
</evidence>
<evidence type="ECO:0000256" key="1">
    <source>
        <dbReference type="SAM" id="Phobius"/>
    </source>
</evidence>
<feature type="transmembrane region" description="Helical" evidence="1">
    <location>
        <begin position="42"/>
        <end position="60"/>
    </location>
</feature>
<organism evidence="2 3">
    <name type="scientific">Acetivibrio thermocellus AD2</name>
    <dbReference type="NCBI Taxonomy" id="1138384"/>
    <lineage>
        <taxon>Bacteria</taxon>
        <taxon>Bacillati</taxon>
        <taxon>Bacillota</taxon>
        <taxon>Clostridia</taxon>
        <taxon>Eubacteriales</taxon>
        <taxon>Oscillospiraceae</taxon>
        <taxon>Acetivibrio</taxon>
    </lineage>
</organism>